<keyword evidence="7" id="KW-0492">Microsome</keyword>
<reference evidence="15 16" key="1">
    <citation type="journal article" date="2015" name="Genome Biol. Evol.">
        <title>The genome of winter moth (Operophtera brumata) provides a genomic perspective on sexual dimorphism and phenology.</title>
        <authorList>
            <person name="Derks M.F."/>
            <person name="Smit S."/>
            <person name="Salis L."/>
            <person name="Schijlen E."/>
            <person name="Bossers A."/>
            <person name="Mateman C."/>
            <person name="Pijl A.S."/>
            <person name="de Ridder D."/>
            <person name="Groenen M.A."/>
            <person name="Visser M.E."/>
            <person name="Megens H.J."/>
        </authorList>
    </citation>
    <scope>NUCLEOTIDE SEQUENCE [LARGE SCALE GENOMIC DNA]</scope>
    <source>
        <strain evidence="15">WM2013NL</strain>
        <tissue evidence="15">Head and thorax</tissue>
    </source>
</reference>
<dbReference type="InterPro" id="IPR050668">
    <property type="entry name" value="Cytochrome_b5"/>
</dbReference>
<sequence>MEQAAPSEVKLFTREELKARSKREDAVLIIHNSVYDVTSFLLELTEIKSTTKTGRSCQTCLTIACDNLVAIHLGGEEVLLEKAGQDATEPFEDHPGGEEVLLEKAGQDATEPFEDHPGGEEVLLEKAGQDATEPFEDVSHSSDARSLMAKYKIGELVECDRVTTKSAFAPQWSNDTPQEQGKSLMAKYKIGELVECDRVTTKSAFAPQWSNDTPQEQGKCVIA</sequence>
<evidence type="ECO:0000256" key="10">
    <source>
        <dbReference type="ARBA" id="ARBA00023136"/>
    </source>
</evidence>
<dbReference type="PANTHER" id="PTHR19359:SF150">
    <property type="entry name" value="CYTOCHROME B5"/>
    <property type="match status" value="1"/>
</dbReference>
<evidence type="ECO:0000313" key="16">
    <source>
        <dbReference type="Proteomes" id="UP000037510"/>
    </source>
</evidence>
<dbReference type="SUPFAM" id="SSF55856">
    <property type="entry name" value="Cytochrome b5-like heme/steroid binding domain"/>
    <property type="match status" value="3"/>
</dbReference>
<name>A0A0L7LE81_OPEBR</name>
<dbReference type="InterPro" id="IPR001199">
    <property type="entry name" value="Cyt_B5-like_heme/steroid-bd"/>
</dbReference>
<dbReference type="Proteomes" id="UP000037510">
    <property type="component" value="Unassembled WGS sequence"/>
</dbReference>
<comment type="similarity">
    <text evidence="12">Belongs to the cytochrome b5 family.</text>
</comment>
<keyword evidence="5" id="KW-0479">Metal-binding</keyword>
<dbReference type="PROSITE" id="PS50255">
    <property type="entry name" value="CYTOCHROME_B5_2"/>
    <property type="match status" value="1"/>
</dbReference>
<dbReference type="GO" id="GO:0005789">
    <property type="term" value="C:endoplasmic reticulum membrane"/>
    <property type="evidence" value="ECO:0007669"/>
    <property type="project" value="UniProtKB-SubCell"/>
</dbReference>
<keyword evidence="6" id="KW-0256">Endoplasmic reticulum</keyword>
<dbReference type="SMART" id="SM01117">
    <property type="entry name" value="Cyt-b5"/>
    <property type="match status" value="1"/>
</dbReference>
<evidence type="ECO:0000256" key="6">
    <source>
        <dbReference type="ARBA" id="ARBA00022824"/>
    </source>
</evidence>
<evidence type="ECO:0000256" key="4">
    <source>
        <dbReference type="ARBA" id="ARBA00022692"/>
    </source>
</evidence>
<keyword evidence="2" id="KW-0813">Transport</keyword>
<evidence type="ECO:0000256" key="12">
    <source>
        <dbReference type="ARBA" id="ARBA00038168"/>
    </source>
</evidence>
<evidence type="ECO:0000256" key="13">
    <source>
        <dbReference type="ARBA" id="ARBA00039806"/>
    </source>
</evidence>
<dbReference type="Pfam" id="PF00173">
    <property type="entry name" value="Cyt-b5"/>
    <property type="match status" value="1"/>
</dbReference>
<comment type="subcellular location">
    <subcellularLocation>
        <location evidence="1">Endoplasmic reticulum membrane</location>
        <topology evidence="1">Single-pass membrane protein</topology>
        <orientation evidence="1">Cytoplasmic side</orientation>
    </subcellularLocation>
    <subcellularLocation>
        <location evidence="11">Microsome membrane</location>
        <topology evidence="11">Single-pass membrane protein</topology>
        <orientation evidence="11">Cytoplasmic side</orientation>
    </subcellularLocation>
</comment>
<dbReference type="InterPro" id="IPR036400">
    <property type="entry name" value="Cyt_B5-like_heme/steroid_sf"/>
</dbReference>
<evidence type="ECO:0000256" key="11">
    <source>
        <dbReference type="ARBA" id="ARBA00037877"/>
    </source>
</evidence>
<dbReference type="PANTHER" id="PTHR19359">
    <property type="entry name" value="CYTOCHROME B5"/>
    <property type="match status" value="1"/>
</dbReference>
<dbReference type="PRINTS" id="PR00363">
    <property type="entry name" value="CYTOCHROMEB5"/>
</dbReference>
<keyword evidence="9" id="KW-0408">Iron</keyword>
<keyword evidence="8" id="KW-0249">Electron transport</keyword>
<evidence type="ECO:0000256" key="7">
    <source>
        <dbReference type="ARBA" id="ARBA00022848"/>
    </source>
</evidence>
<evidence type="ECO:0000313" key="15">
    <source>
        <dbReference type="EMBL" id="KOB73516.1"/>
    </source>
</evidence>
<evidence type="ECO:0000256" key="3">
    <source>
        <dbReference type="ARBA" id="ARBA00022617"/>
    </source>
</evidence>
<keyword evidence="16" id="KW-1185">Reference proteome</keyword>
<keyword evidence="4" id="KW-0812">Transmembrane</keyword>
<dbReference type="AlphaFoldDB" id="A0A0L7LE81"/>
<keyword evidence="3" id="KW-0349">Heme</keyword>
<gene>
    <name evidence="15" type="ORF">OBRU01_10472</name>
</gene>
<organism evidence="15 16">
    <name type="scientific">Operophtera brumata</name>
    <name type="common">Winter moth</name>
    <name type="synonym">Phalaena brumata</name>
    <dbReference type="NCBI Taxonomy" id="104452"/>
    <lineage>
        <taxon>Eukaryota</taxon>
        <taxon>Metazoa</taxon>
        <taxon>Ecdysozoa</taxon>
        <taxon>Arthropoda</taxon>
        <taxon>Hexapoda</taxon>
        <taxon>Insecta</taxon>
        <taxon>Pterygota</taxon>
        <taxon>Neoptera</taxon>
        <taxon>Endopterygota</taxon>
        <taxon>Lepidoptera</taxon>
        <taxon>Glossata</taxon>
        <taxon>Ditrysia</taxon>
        <taxon>Geometroidea</taxon>
        <taxon>Geometridae</taxon>
        <taxon>Larentiinae</taxon>
        <taxon>Operophtera</taxon>
    </lineage>
</organism>
<dbReference type="Gene3D" id="3.10.120.10">
    <property type="entry name" value="Cytochrome b5-like heme/steroid binding domain"/>
    <property type="match status" value="3"/>
</dbReference>
<evidence type="ECO:0000256" key="2">
    <source>
        <dbReference type="ARBA" id="ARBA00022448"/>
    </source>
</evidence>
<protein>
    <recommendedName>
        <fullName evidence="13">Cytochrome b5</fullName>
    </recommendedName>
</protein>
<accession>A0A0L7LE81</accession>
<keyword evidence="10" id="KW-0472">Membrane</keyword>
<evidence type="ECO:0000256" key="8">
    <source>
        <dbReference type="ARBA" id="ARBA00022982"/>
    </source>
</evidence>
<dbReference type="EMBL" id="JTDY01001565">
    <property type="protein sequence ID" value="KOB73516.1"/>
    <property type="molecule type" value="Genomic_DNA"/>
</dbReference>
<evidence type="ECO:0000259" key="14">
    <source>
        <dbReference type="PROSITE" id="PS50255"/>
    </source>
</evidence>
<evidence type="ECO:0000256" key="9">
    <source>
        <dbReference type="ARBA" id="ARBA00023004"/>
    </source>
</evidence>
<dbReference type="GO" id="GO:0046872">
    <property type="term" value="F:metal ion binding"/>
    <property type="evidence" value="ECO:0007669"/>
    <property type="project" value="UniProtKB-KW"/>
</dbReference>
<evidence type="ECO:0000256" key="5">
    <source>
        <dbReference type="ARBA" id="ARBA00022723"/>
    </source>
</evidence>
<comment type="caution">
    <text evidence="15">The sequence shown here is derived from an EMBL/GenBank/DDBJ whole genome shotgun (WGS) entry which is preliminary data.</text>
</comment>
<feature type="domain" description="Cytochrome b5 heme-binding" evidence="14">
    <location>
        <begin position="108"/>
        <end position="157"/>
    </location>
</feature>
<dbReference type="GO" id="GO:0020037">
    <property type="term" value="F:heme binding"/>
    <property type="evidence" value="ECO:0007669"/>
    <property type="project" value="TreeGrafter"/>
</dbReference>
<evidence type="ECO:0000256" key="1">
    <source>
        <dbReference type="ARBA" id="ARBA00004131"/>
    </source>
</evidence>
<proteinExistence type="inferred from homology"/>
<dbReference type="STRING" id="104452.A0A0L7LE81"/>